<evidence type="ECO:0000313" key="2">
    <source>
        <dbReference type="EMBL" id="OAP65518.1"/>
    </source>
</evidence>
<dbReference type="OrthoDB" id="4142286at2759"/>
<dbReference type="Proteomes" id="UP000078343">
    <property type="component" value="Unassembled WGS sequence"/>
</dbReference>
<sequence>MYRSNLARLQLELGLSDLAAKRLDGRIKELVVPPIVPDDTNSALNYGLDFHAIASSIRRFPELKPYFARTRSRNWETCFNNALYFWAHLVCGIPQISQKRTPVAHTPLKSETSNPPKRSESTGTNEQSTTPASFATTDSPESPDDVFVAPKGSSSQAAGDLWMRLYPGRYANFIEIRALSGSQEEVLRGRMQELFCVQSPPAIKKYGFDYVVSHCRKFLAKKRKAPPDAEVQLLYYIKMPTIASPIRIVIWDRESFGMAYDIWSSLKDNRIPFMLFLDDHKPDQSSPLMLPPPQISPSKSLESTQHLS</sequence>
<accession>A0A179A091</accession>
<evidence type="ECO:0000313" key="3">
    <source>
        <dbReference type="Proteomes" id="UP000078343"/>
    </source>
</evidence>
<dbReference type="GeneID" id="30005660"/>
<dbReference type="EMBL" id="LVYI01000001">
    <property type="protein sequence ID" value="OAP65518.1"/>
    <property type="molecule type" value="Genomic_DNA"/>
</dbReference>
<dbReference type="RefSeq" id="XP_018698885.1">
    <property type="nucleotide sequence ID" value="XM_018833006.1"/>
</dbReference>
<organism evidence="2 3">
    <name type="scientific">Fonsecaea erecta</name>
    <dbReference type="NCBI Taxonomy" id="1367422"/>
    <lineage>
        <taxon>Eukaryota</taxon>
        <taxon>Fungi</taxon>
        <taxon>Dikarya</taxon>
        <taxon>Ascomycota</taxon>
        <taxon>Pezizomycotina</taxon>
        <taxon>Eurotiomycetes</taxon>
        <taxon>Chaetothyriomycetidae</taxon>
        <taxon>Chaetothyriales</taxon>
        <taxon>Herpotrichiellaceae</taxon>
        <taxon>Fonsecaea</taxon>
    </lineage>
</organism>
<feature type="compositionally biased region" description="Polar residues" evidence="1">
    <location>
        <begin position="109"/>
        <end position="140"/>
    </location>
</feature>
<gene>
    <name evidence="2" type="ORF">AYL99_01490</name>
</gene>
<evidence type="ECO:0000256" key="1">
    <source>
        <dbReference type="SAM" id="MobiDB-lite"/>
    </source>
</evidence>
<comment type="caution">
    <text evidence="2">The sequence shown here is derived from an EMBL/GenBank/DDBJ whole genome shotgun (WGS) entry which is preliminary data.</text>
</comment>
<name>A0A179A091_9EURO</name>
<dbReference type="AlphaFoldDB" id="A0A179A091"/>
<feature type="region of interest" description="Disordered" evidence="1">
    <location>
        <begin position="103"/>
        <end position="153"/>
    </location>
</feature>
<protein>
    <submittedName>
        <fullName evidence="2">Uncharacterized protein</fullName>
    </submittedName>
</protein>
<proteinExistence type="predicted"/>
<feature type="region of interest" description="Disordered" evidence="1">
    <location>
        <begin position="287"/>
        <end position="308"/>
    </location>
</feature>
<reference evidence="2 3" key="1">
    <citation type="submission" date="2016-04" db="EMBL/GenBank/DDBJ databases">
        <title>Draft genome of Fonsecaea erecta CBS 125763.</title>
        <authorList>
            <person name="Weiss V.A."/>
            <person name="Vicente V.A."/>
            <person name="Raittz R.T."/>
            <person name="Moreno L.F."/>
            <person name="De Souza E.M."/>
            <person name="Pedrosa F.O."/>
            <person name="Steffens M.B."/>
            <person name="Faoro H."/>
            <person name="Tadra-Sfeir M.Z."/>
            <person name="Najafzadeh M.J."/>
            <person name="Felipe M.S."/>
            <person name="Teixeira M."/>
            <person name="Sun J."/>
            <person name="Xi L."/>
            <person name="Gomes R."/>
            <person name="De Azevedo C.M."/>
            <person name="Salgado C.G."/>
            <person name="Da Silva M.B."/>
            <person name="Nascimento M.F."/>
            <person name="Queiroz-Telles F."/>
            <person name="Attili D.S."/>
            <person name="Gorbushina A."/>
        </authorList>
    </citation>
    <scope>NUCLEOTIDE SEQUENCE [LARGE SCALE GENOMIC DNA]</scope>
    <source>
        <strain evidence="2 3">CBS 125763</strain>
    </source>
</reference>
<keyword evidence="3" id="KW-1185">Reference proteome</keyword>
<feature type="compositionally biased region" description="Polar residues" evidence="1">
    <location>
        <begin position="296"/>
        <end position="308"/>
    </location>
</feature>